<dbReference type="PANTHER" id="PTHR30349">
    <property type="entry name" value="PHAGE INTEGRASE-RELATED"/>
    <property type="match status" value="1"/>
</dbReference>
<evidence type="ECO:0000313" key="4">
    <source>
        <dbReference type="EMBL" id="GAA3155560.1"/>
    </source>
</evidence>
<dbReference type="Gene3D" id="1.10.443.10">
    <property type="entry name" value="Intergrase catalytic core"/>
    <property type="match status" value="1"/>
</dbReference>
<dbReference type="InterPro" id="IPR010998">
    <property type="entry name" value="Integrase_recombinase_N"/>
</dbReference>
<name>A0ABP6NRF9_9ACTN</name>
<keyword evidence="2" id="KW-0233">DNA recombination</keyword>
<keyword evidence="5" id="KW-1185">Reference proteome</keyword>
<dbReference type="SUPFAM" id="SSF56349">
    <property type="entry name" value="DNA breaking-rejoining enzymes"/>
    <property type="match status" value="1"/>
</dbReference>
<evidence type="ECO:0000256" key="1">
    <source>
        <dbReference type="ARBA" id="ARBA00023125"/>
    </source>
</evidence>
<organism evidence="4 5">
    <name type="scientific">Streptomyces rectiviolaceus</name>
    <dbReference type="NCBI Taxonomy" id="332591"/>
    <lineage>
        <taxon>Bacteria</taxon>
        <taxon>Bacillati</taxon>
        <taxon>Actinomycetota</taxon>
        <taxon>Actinomycetes</taxon>
        <taxon>Kitasatosporales</taxon>
        <taxon>Streptomycetaceae</taxon>
        <taxon>Streptomyces</taxon>
    </lineage>
</organism>
<dbReference type="Proteomes" id="UP001501637">
    <property type="component" value="Unassembled WGS sequence"/>
</dbReference>
<dbReference type="PROSITE" id="PS51898">
    <property type="entry name" value="TYR_RECOMBINASE"/>
    <property type="match status" value="1"/>
</dbReference>
<dbReference type="InterPro" id="IPR011010">
    <property type="entry name" value="DNA_brk_join_enz"/>
</dbReference>
<comment type="caution">
    <text evidence="4">The sequence shown here is derived from an EMBL/GenBank/DDBJ whole genome shotgun (WGS) entry which is preliminary data.</text>
</comment>
<dbReference type="InterPro" id="IPR013762">
    <property type="entry name" value="Integrase-like_cat_sf"/>
</dbReference>
<dbReference type="InterPro" id="IPR002104">
    <property type="entry name" value="Integrase_catalytic"/>
</dbReference>
<accession>A0ABP6NRF9</accession>
<evidence type="ECO:0000256" key="2">
    <source>
        <dbReference type="ARBA" id="ARBA00023172"/>
    </source>
</evidence>
<gene>
    <name evidence="4" type="ORF">GCM10010449_85060</name>
</gene>
<dbReference type="EMBL" id="BAAAUG010000279">
    <property type="protein sequence ID" value="GAA3155560.1"/>
    <property type="molecule type" value="Genomic_DNA"/>
</dbReference>
<dbReference type="Gene3D" id="1.10.150.130">
    <property type="match status" value="1"/>
</dbReference>
<keyword evidence="1" id="KW-0238">DNA-binding</keyword>
<reference evidence="5" key="1">
    <citation type="journal article" date="2019" name="Int. J. Syst. Evol. Microbiol.">
        <title>The Global Catalogue of Microorganisms (GCM) 10K type strain sequencing project: providing services to taxonomists for standard genome sequencing and annotation.</title>
        <authorList>
            <consortium name="The Broad Institute Genomics Platform"/>
            <consortium name="The Broad Institute Genome Sequencing Center for Infectious Disease"/>
            <person name="Wu L."/>
            <person name="Ma J."/>
        </authorList>
    </citation>
    <scope>NUCLEOTIDE SEQUENCE [LARGE SCALE GENOMIC DNA]</scope>
    <source>
        <strain evidence="5">JCM 9092</strain>
    </source>
</reference>
<dbReference type="PANTHER" id="PTHR30349:SF81">
    <property type="entry name" value="TYROSINE RECOMBINASE XERC"/>
    <property type="match status" value="1"/>
</dbReference>
<dbReference type="RefSeq" id="WP_344531112.1">
    <property type="nucleotide sequence ID" value="NZ_BAAAUG010000279.1"/>
</dbReference>
<feature type="domain" description="Tyr recombinase" evidence="3">
    <location>
        <begin position="173"/>
        <end position="349"/>
    </location>
</feature>
<evidence type="ECO:0000259" key="3">
    <source>
        <dbReference type="PROSITE" id="PS51898"/>
    </source>
</evidence>
<dbReference type="InterPro" id="IPR050090">
    <property type="entry name" value="Tyrosine_recombinase_XerCD"/>
</dbReference>
<protein>
    <recommendedName>
        <fullName evidence="3">Tyr recombinase domain-containing protein</fullName>
    </recommendedName>
</protein>
<evidence type="ECO:0000313" key="5">
    <source>
        <dbReference type="Proteomes" id="UP001501637"/>
    </source>
</evidence>
<proteinExistence type="predicted"/>
<sequence>MTENSVTARPRAELARPGSADEAFFWLRDVLGTVAPRDPRTRRLGERRYRLEILAETCDRDTFLLVTSWLGSEAVPAITSKQAYADDLRLWASVARELGGHERFFVGAITPDIIETWTKTQKAQDKAPRTINRRLSVLTALAEYAKWKTKDQSIASPVTKHDRPKVDPRDETTATPILEVPEFQAVVSAADTPRQALVPVLIYTLAGRVTECCVAGLHHLKSLDGHRNLDLRRKGGKGRVWPLPDRLCALIDVATAGRSEGPILLDDQDRPMDRHSVDRLLTRLGKQAGVLPGRDLTPHVLRASKLTHMHDAGTPVEEIQEYADHAAIETTLRYIRRRKSTALKAKHAAAAVAVYDHLVDRFTTPGSTW</sequence>
<dbReference type="Pfam" id="PF00589">
    <property type="entry name" value="Phage_integrase"/>
    <property type="match status" value="1"/>
</dbReference>